<keyword evidence="3" id="KW-1185">Reference proteome</keyword>
<dbReference type="InterPro" id="IPR040003">
    <property type="entry name" value="PG18-like"/>
</dbReference>
<dbReference type="Pfam" id="PF20711">
    <property type="entry name" value="DUF6825"/>
    <property type="match status" value="1"/>
</dbReference>
<dbReference type="RefSeq" id="WP_277866821.1">
    <property type="nucleotide sequence ID" value="NZ_JAKKUT010000002.1"/>
</dbReference>
<organism evidence="2 3">
    <name type="scientific">Candidatus Synechococcus calcipolaris G9</name>
    <dbReference type="NCBI Taxonomy" id="1497997"/>
    <lineage>
        <taxon>Bacteria</taxon>
        <taxon>Bacillati</taxon>
        <taxon>Cyanobacteriota</taxon>
        <taxon>Cyanophyceae</taxon>
        <taxon>Synechococcales</taxon>
        <taxon>Synechococcaceae</taxon>
        <taxon>Synechococcus</taxon>
    </lineage>
</organism>
<name>A0ABT6EZA2_9SYNE</name>
<evidence type="ECO:0000313" key="3">
    <source>
        <dbReference type="Proteomes" id="UP001154265"/>
    </source>
</evidence>
<dbReference type="EMBL" id="JAKKUT010000002">
    <property type="protein sequence ID" value="MDG2990933.1"/>
    <property type="molecule type" value="Genomic_DNA"/>
</dbReference>
<evidence type="ECO:0008006" key="4">
    <source>
        <dbReference type="Google" id="ProtNLM"/>
    </source>
</evidence>
<evidence type="ECO:0000256" key="1">
    <source>
        <dbReference type="SAM" id="MobiDB-lite"/>
    </source>
</evidence>
<evidence type="ECO:0000313" key="2">
    <source>
        <dbReference type="EMBL" id="MDG2990933.1"/>
    </source>
</evidence>
<reference evidence="2" key="1">
    <citation type="journal article" date="2022" name="Genome Biol. Evol.">
        <title>A New Gene Family Diagnostic for Intracellular Biomineralization of Amorphous Ca Carbonates by Cyanobacteria.</title>
        <authorList>
            <person name="Benzerara K."/>
            <person name="Duprat E."/>
            <person name="Bitard-Feildel T."/>
            <person name="Caumes G."/>
            <person name="Cassier-Chauvat C."/>
            <person name="Chauvat F."/>
            <person name="Dezi M."/>
            <person name="Diop S.I."/>
            <person name="Gaschignard G."/>
            <person name="Gorgen S."/>
            <person name="Gugger M."/>
            <person name="Lopez-Garcia P."/>
            <person name="Millet M."/>
            <person name="Skouri-Panet F."/>
            <person name="Moreira D."/>
            <person name="Callebaut I."/>
        </authorList>
    </citation>
    <scope>NUCLEOTIDE SEQUENCE</scope>
    <source>
        <strain evidence="2">G9</strain>
    </source>
</reference>
<feature type="region of interest" description="Disordered" evidence="1">
    <location>
        <begin position="53"/>
        <end position="72"/>
    </location>
</feature>
<dbReference type="PANTHER" id="PTHR35745">
    <property type="entry name" value="BNACNNG14650D PROTEIN"/>
    <property type="match status" value="1"/>
</dbReference>
<dbReference type="PANTHER" id="PTHR35745:SF1">
    <property type="entry name" value="OS04G0513000 PROTEIN"/>
    <property type="match status" value="1"/>
</dbReference>
<protein>
    <recommendedName>
        <fullName evidence="4">Thylakoid lumen protein</fullName>
    </recommendedName>
</protein>
<reference evidence="2" key="2">
    <citation type="submission" date="2022-01" db="EMBL/GenBank/DDBJ databases">
        <authorList>
            <person name="Zivanovic Y."/>
            <person name="Moreira D."/>
            <person name="Lopez-Garcia P."/>
        </authorList>
    </citation>
    <scope>NUCLEOTIDE SEQUENCE</scope>
    <source>
        <strain evidence="2">G9</strain>
    </source>
</reference>
<proteinExistence type="predicted"/>
<sequence>MSQSPLDAFFLGRATASLLRDNAEHLLTDILSEVAKFDAEQKERLRQFTQEVRQRAEQEAGGVTPNDGGDRPDLQAMIDELRAEIARLRSELQRYRNR</sequence>
<dbReference type="Proteomes" id="UP001154265">
    <property type="component" value="Unassembled WGS sequence"/>
</dbReference>
<accession>A0ABT6EZA2</accession>
<gene>
    <name evidence="2" type="ORF">L3556_08330</name>
</gene>
<comment type="caution">
    <text evidence="2">The sequence shown here is derived from an EMBL/GenBank/DDBJ whole genome shotgun (WGS) entry which is preliminary data.</text>
</comment>